<dbReference type="Gene3D" id="3.40.50.620">
    <property type="entry name" value="HUPs"/>
    <property type="match status" value="1"/>
</dbReference>
<feature type="binding site" evidence="7">
    <location>
        <position position="188"/>
    </location>
    <ligand>
        <name>L-glutamine</name>
        <dbReference type="ChEBI" id="CHEBI:58359"/>
    </ligand>
</feature>
<dbReference type="GO" id="GO:0009435">
    <property type="term" value="P:NAD+ biosynthetic process"/>
    <property type="evidence" value="ECO:0007669"/>
    <property type="project" value="UniProtKB-UniRule"/>
</dbReference>
<sequence>MNLIKIGLANPDPTVGAFRSNTERLVQLAGQMSKEGCTIVCFPEQSISGYPVEDLVLWGKFIEGQWEGLVRFTEATWRLNTVFVVGLAVEYESNAYNVAAVVCQGHIIGLVPKEKLPTYGVFYEKRTYSAGIPGFVSSVNDVPFGDLIFQFPFGKMAIEVCEDIWSPDGPMRRRSYSGAETIINISASPYRAGVLGTRRELISTRAADNVATVVYVNQFGGNDGLAFDGGGFINQCGRMLLEARRWDEGFSTKVVDLDRTSRQRRENTTWRSDRERFLRDEEPTVVIHTDIKVRLGNSDYPYPVPATKNFFIPAATTSPNPQEEYFSDLVQAMLTGLDGYFRKTGAFDRIGIAMSGGKDSALTLLIAHLYATKKLEKSGRELSDFIRCFSMPTRFNSSESREIGYDLCETLGVSFAELSIEDEFEQAVKDVEKMLAPGEKITKVGMQNIQARIRGKRMWDWSNANRGMWLQTSNMSEKAVGYTTIGGDMMGAYSLSGNLPKTVVIELIKYLNRTVFNLDPLDRLIASTASAELAENQADERDLMPFPVLDACYALFAGEKMAPEEVSYVLHYMFPEYAEKELTEWVDRFMYLFRISIFKWVQAPQSVHLGSLDLDRERALQLPVVQSAEWLEKPLSCTDTAS</sequence>
<evidence type="ECO:0000313" key="13">
    <source>
        <dbReference type="Proteomes" id="UP000177707"/>
    </source>
</evidence>
<dbReference type="EMBL" id="MHWB01000009">
    <property type="protein sequence ID" value="OHB01950.1"/>
    <property type="molecule type" value="Genomic_DNA"/>
</dbReference>
<evidence type="ECO:0000256" key="5">
    <source>
        <dbReference type="ARBA" id="ARBA00022840"/>
    </source>
</evidence>
<keyword evidence="3 7" id="KW-0436">Ligase</keyword>
<evidence type="ECO:0000256" key="3">
    <source>
        <dbReference type="ARBA" id="ARBA00022598"/>
    </source>
</evidence>
<feature type="active site" description="For glutaminase activity" evidence="7">
    <location>
        <position position="113"/>
    </location>
</feature>
<dbReference type="InterPro" id="IPR000132">
    <property type="entry name" value="Nitrilase/CN_hydratase_CS"/>
</dbReference>
<evidence type="ECO:0000256" key="8">
    <source>
        <dbReference type="PIRNR" id="PIRNR006630"/>
    </source>
</evidence>
<evidence type="ECO:0000256" key="2">
    <source>
        <dbReference type="ARBA" id="ARBA00007145"/>
    </source>
</evidence>
<feature type="binding site" evidence="7">
    <location>
        <position position="599"/>
    </location>
    <ligand>
        <name>deamido-NAD(+)</name>
        <dbReference type="ChEBI" id="CHEBI:58437"/>
        <note>ligand shared between two neighboring subunits</note>
    </ligand>
</feature>
<dbReference type="InterPro" id="IPR014445">
    <property type="entry name" value="Gln-dep_NAD_synthase"/>
</dbReference>
<dbReference type="PROSITE" id="PS50263">
    <property type="entry name" value="CN_HYDROLASE"/>
    <property type="match status" value="1"/>
</dbReference>
<gene>
    <name evidence="7" type="primary">nadE</name>
    <name evidence="12" type="ORF">A3A96_00725</name>
</gene>
<dbReference type="GO" id="GO:0005737">
    <property type="term" value="C:cytoplasm"/>
    <property type="evidence" value="ECO:0007669"/>
    <property type="project" value="InterPro"/>
</dbReference>
<dbReference type="CDD" id="cd00553">
    <property type="entry name" value="NAD_synthase"/>
    <property type="match status" value="1"/>
</dbReference>
<accession>A0A1G2TZ97</accession>
<dbReference type="InterPro" id="IPR003694">
    <property type="entry name" value="NAD_synthase"/>
</dbReference>
<dbReference type="InterPro" id="IPR014729">
    <property type="entry name" value="Rossmann-like_a/b/a_fold"/>
</dbReference>
<feature type="binding site" evidence="7">
    <location>
        <position position="472"/>
    </location>
    <ligand>
        <name>ATP</name>
        <dbReference type="ChEBI" id="CHEBI:30616"/>
    </ligand>
</feature>
<proteinExistence type="inferred from homology"/>
<dbReference type="NCBIfam" id="TIGR00552">
    <property type="entry name" value="nadE"/>
    <property type="match status" value="1"/>
</dbReference>
<dbReference type="InterPro" id="IPR003010">
    <property type="entry name" value="C-N_Hydrolase"/>
</dbReference>
<dbReference type="Pfam" id="PF00795">
    <property type="entry name" value="CN_hydrolase"/>
    <property type="match status" value="1"/>
</dbReference>
<dbReference type="GO" id="GO:0004359">
    <property type="term" value="F:glutaminase activity"/>
    <property type="evidence" value="ECO:0007669"/>
    <property type="project" value="InterPro"/>
</dbReference>
<dbReference type="SUPFAM" id="SSF52402">
    <property type="entry name" value="Adenine nucleotide alpha hydrolases-like"/>
    <property type="match status" value="1"/>
</dbReference>
<evidence type="ECO:0000259" key="11">
    <source>
        <dbReference type="PROSITE" id="PS50263"/>
    </source>
</evidence>
<dbReference type="PANTHER" id="PTHR23090:SF9">
    <property type="entry name" value="GLUTAMINE-DEPENDENT NAD(+) SYNTHETASE"/>
    <property type="match status" value="1"/>
</dbReference>
<feature type="domain" description="CN hydrolase" evidence="11">
    <location>
        <begin position="4"/>
        <end position="259"/>
    </location>
</feature>
<reference evidence="12 13" key="1">
    <citation type="journal article" date="2016" name="Nat. Commun.">
        <title>Thousands of microbial genomes shed light on interconnected biogeochemical processes in an aquifer system.</title>
        <authorList>
            <person name="Anantharaman K."/>
            <person name="Brown C.T."/>
            <person name="Hug L.A."/>
            <person name="Sharon I."/>
            <person name="Castelle C.J."/>
            <person name="Probst A.J."/>
            <person name="Thomas B.C."/>
            <person name="Singh A."/>
            <person name="Wilkins M.J."/>
            <person name="Karaoz U."/>
            <person name="Brodie E.L."/>
            <person name="Williams K.H."/>
            <person name="Hubbard S.S."/>
            <person name="Banfield J.F."/>
        </authorList>
    </citation>
    <scope>NUCLEOTIDE SEQUENCE [LARGE SCALE GENOMIC DNA]</scope>
</reference>
<evidence type="ECO:0000256" key="7">
    <source>
        <dbReference type="HAMAP-Rule" id="MF_02090"/>
    </source>
</evidence>
<comment type="caution">
    <text evidence="12">The sequence shown here is derived from an EMBL/GenBank/DDBJ whole genome shotgun (WGS) entry which is preliminary data.</text>
</comment>
<feature type="binding site" evidence="7">
    <location>
        <begin position="353"/>
        <end position="360"/>
    </location>
    <ligand>
        <name>ATP</name>
        <dbReference type="ChEBI" id="CHEBI:30616"/>
    </ligand>
</feature>
<dbReference type="STRING" id="1802758.A3A96_00725"/>
<protein>
    <recommendedName>
        <fullName evidence="7 8">Glutamine-dependent NAD(+) synthetase</fullName>
        <ecNumber evidence="7 8">6.3.5.1</ecNumber>
    </recommendedName>
    <alternativeName>
        <fullName evidence="7 8">NAD(+) synthase [glutamine-hydrolyzing]</fullName>
    </alternativeName>
</protein>
<dbReference type="GO" id="GO:0003952">
    <property type="term" value="F:NAD+ synthase (glutamine-hydrolyzing) activity"/>
    <property type="evidence" value="ECO:0007669"/>
    <property type="project" value="UniProtKB-UniRule"/>
</dbReference>
<name>A0A1G2TZ97_9BACT</name>
<dbReference type="InterPro" id="IPR022310">
    <property type="entry name" value="NAD/GMP_synthase"/>
</dbReference>
<keyword evidence="4 7" id="KW-0547">Nucleotide-binding</keyword>
<evidence type="ECO:0000256" key="6">
    <source>
        <dbReference type="ARBA" id="ARBA00023027"/>
    </source>
</evidence>
<evidence type="ECO:0000256" key="9">
    <source>
        <dbReference type="PROSITE-ProRule" id="PRU10139"/>
    </source>
</evidence>
<feature type="binding site" evidence="7">
    <location>
        <position position="119"/>
    </location>
    <ligand>
        <name>L-glutamine</name>
        <dbReference type="ChEBI" id="CHEBI:58359"/>
    </ligand>
</feature>
<keyword evidence="6 7" id="KW-0520">NAD</keyword>
<comment type="function">
    <text evidence="7">Catalyzes the ATP-dependent amidation of deamido-NAD to form NAD. Uses L-glutamine as a nitrogen source.</text>
</comment>
<feature type="active site" description="Nucleophile; for glutaminase activity" evidence="7">
    <location>
        <position position="161"/>
    </location>
</feature>
<evidence type="ECO:0000256" key="1">
    <source>
        <dbReference type="ARBA" id="ARBA00005188"/>
    </source>
</evidence>
<feature type="binding site" evidence="7">
    <location>
        <position position="448"/>
    </location>
    <ligand>
        <name>deamido-NAD(+)</name>
        <dbReference type="ChEBI" id="CHEBI:58437"/>
        <note>ligand shared between two neighboring subunits</note>
    </ligand>
</feature>
<comment type="catalytic activity">
    <reaction evidence="7 8">
        <text>deamido-NAD(+) + L-glutamine + ATP + H2O = L-glutamate + AMP + diphosphate + NAD(+) + H(+)</text>
        <dbReference type="Rhea" id="RHEA:24384"/>
        <dbReference type="ChEBI" id="CHEBI:15377"/>
        <dbReference type="ChEBI" id="CHEBI:15378"/>
        <dbReference type="ChEBI" id="CHEBI:29985"/>
        <dbReference type="ChEBI" id="CHEBI:30616"/>
        <dbReference type="ChEBI" id="CHEBI:33019"/>
        <dbReference type="ChEBI" id="CHEBI:57540"/>
        <dbReference type="ChEBI" id="CHEBI:58359"/>
        <dbReference type="ChEBI" id="CHEBI:58437"/>
        <dbReference type="ChEBI" id="CHEBI:456215"/>
        <dbReference type="EC" id="6.3.5.1"/>
    </reaction>
</comment>
<dbReference type="CDD" id="cd07570">
    <property type="entry name" value="GAT_Gln-NAD-synth"/>
    <property type="match status" value="1"/>
</dbReference>
<feature type="active site" description="Proton acceptor" evidence="9">
    <location>
        <position position="44"/>
    </location>
</feature>
<dbReference type="Gene3D" id="3.60.110.10">
    <property type="entry name" value="Carbon-nitrogen hydrolase"/>
    <property type="match status" value="1"/>
</dbReference>
<dbReference type="EC" id="6.3.5.1" evidence="7 8"/>
<dbReference type="PROSITE" id="PS00920">
    <property type="entry name" value="NITRIL_CHT_1"/>
    <property type="match status" value="1"/>
</dbReference>
<dbReference type="SUPFAM" id="SSF56317">
    <property type="entry name" value="Carbon-nitrogen hydrolase"/>
    <property type="match status" value="1"/>
</dbReference>
<evidence type="ECO:0000256" key="4">
    <source>
        <dbReference type="ARBA" id="ARBA00022741"/>
    </source>
</evidence>
<dbReference type="GO" id="GO:0000257">
    <property type="term" value="F:nitrilase activity"/>
    <property type="evidence" value="ECO:0007669"/>
    <property type="project" value="UniProtKB-ARBA"/>
</dbReference>
<comment type="similarity">
    <text evidence="10">Belongs to the NAD synthetase family.</text>
</comment>
<dbReference type="GO" id="GO:0005524">
    <property type="term" value="F:ATP binding"/>
    <property type="evidence" value="ECO:0007669"/>
    <property type="project" value="UniProtKB-UniRule"/>
</dbReference>
<dbReference type="Proteomes" id="UP000177707">
    <property type="component" value="Unassembled WGS sequence"/>
</dbReference>
<comment type="pathway">
    <text evidence="1 7 8">Cofactor biosynthesis; NAD(+) biosynthesis; NAD(+) from deamido-NAD(+) (L-Gln route): step 1/1.</text>
</comment>
<organism evidence="12 13">
    <name type="scientific">Candidatus Zambryskibacteria bacterium RIFCSPLOWO2_01_FULL_39_39</name>
    <dbReference type="NCBI Taxonomy" id="1802758"/>
    <lineage>
        <taxon>Bacteria</taxon>
        <taxon>Candidatus Zambryskiibacteriota</taxon>
    </lineage>
</organism>
<dbReference type="InterPro" id="IPR036526">
    <property type="entry name" value="C-N_Hydrolase_sf"/>
</dbReference>
<feature type="binding site" evidence="7">
    <location>
        <position position="477"/>
    </location>
    <ligand>
        <name>deamido-NAD(+)</name>
        <dbReference type="ChEBI" id="CHEBI:58437"/>
        <note>ligand shared between two neighboring subunits</note>
    </ligand>
</feature>
<comment type="similarity">
    <text evidence="2 7 8">In the C-terminal section; belongs to the NAD synthetase family.</text>
</comment>
<feature type="active site" description="Proton acceptor; for glutaminase activity" evidence="7">
    <location>
        <position position="44"/>
    </location>
</feature>
<dbReference type="AlphaFoldDB" id="A0A1G2TZ97"/>
<dbReference type="PANTHER" id="PTHR23090">
    <property type="entry name" value="NH 3 /GLUTAMINE-DEPENDENT NAD + SYNTHETASE"/>
    <property type="match status" value="1"/>
</dbReference>
<evidence type="ECO:0000256" key="10">
    <source>
        <dbReference type="RuleBase" id="RU003811"/>
    </source>
</evidence>
<dbReference type="Pfam" id="PF02540">
    <property type="entry name" value="NAD_synthase"/>
    <property type="match status" value="1"/>
</dbReference>
<dbReference type="UniPathway" id="UPA00253">
    <property type="reaction ID" value="UER00334"/>
</dbReference>
<dbReference type="HAMAP" id="MF_02090">
    <property type="entry name" value="NadE_glutamine_dep"/>
    <property type="match status" value="1"/>
</dbReference>
<dbReference type="PIRSF" id="PIRSF006630">
    <property type="entry name" value="NADS_GAT"/>
    <property type="match status" value="1"/>
</dbReference>
<keyword evidence="5 7" id="KW-0067">ATP-binding</keyword>
<dbReference type="GO" id="GO:0008795">
    <property type="term" value="F:NAD+ synthase activity"/>
    <property type="evidence" value="ECO:0007669"/>
    <property type="project" value="UniProtKB-UniRule"/>
</dbReference>
<comment type="caution">
    <text evidence="7">Lacks conserved residue(s) required for the propagation of feature annotation.</text>
</comment>
<evidence type="ECO:0000313" key="12">
    <source>
        <dbReference type="EMBL" id="OHB01950.1"/>
    </source>
</evidence>